<feature type="transmembrane region" description="Helical" evidence="1">
    <location>
        <begin position="20"/>
        <end position="38"/>
    </location>
</feature>
<keyword evidence="3" id="KW-1185">Reference proteome</keyword>
<dbReference type="EMBL" id="CP049989">
    <property type="protein sequence ID" value="QIM50715.1"/>
    <property type="molecule type" value="Genomic_DNA"/>
</dbReference>
<keyword evidence="1" id="KW-0472">Membrane</keyword>
<dbReference type="KEGG" id="hcz:G9Q37_00500"/>
<dbReference type="Proteomes" id="UP000503162">
    <property type="component" value="Chromosome"/>
</dbReference>
<name>A0A6G8ICD2_9BURK</name>
<gene>
    <name evidence="2" type="ORF">G9Q37_00500</name>
</gene>
<sequence length="181" mass="20126">MKPARSPVWRYRLQRAGWPAWLGGAMVLAALAIGPWVSDPLHTEAASLAAQAERLRRAQAQRPADVLQRASDQGAAFVAELPASDAALAAVQDLHQLAQQHGVRLASGEYRLVAEPGQRWQRYEISLPAQANDLALRRWMADALNRWPSLALDDWSVSREQAAQDALQARVRWSFYLRSPS</sequence>
<dbReference type="Pfam" id="PF10741">
    <property type="entry name" value="T2SSM_b"/>
    <property type="match status" value="1"/>
</dbReference>
<evidence type="ECO:0000256" key="1">
    <source>
        <dbReference type="SAM" id="Phobius"/>
    </source>
</evidence>
<organism evidence="2 3">
    <name type="scientific">Hydrogenophaga crocea</name>
    <dbReference type="NCBI Taxonomy" id="2716225"/>
    <lineage>
        <taxon>Bacteria</taxon>
        <taxon>Pseudomonadati</taxon>
        <taxon>Pseudomonadota</taxon>
        <taxon>Betaproteobacteria</taxon>
        <taxon>Burkholderiales</taxon>
        <taxon>Comamonadaceae</taxon>
        <taxon>Hydrogenophaga</taxon>
    </lineage>
</organism>
<proteinExistence type="predicted"/>
<dbReference type="RefSeq" id="WP_166222988.1">
    <property type="nucleotide sequence ID" value="NZ_CP049989.1"/>
</dbReference>
<reference evidence="2 3" key="1">
    <citation type="submission" date="2020-03" db="EMBL/GenBank/DDBJ databases">
        <title>Hydrogenophaga sp. nov. isolated from cyanobacterial mat.</title>
        <authorList>
            <person name="Thorat V."/>
            <person name="Kirdat K."/>
            <person name="Tiwarekar B."/>
            <person name="Costa E.D."/>
            <person name="Yadav A."/>
        </authorList>
    </citation>
    <scope>NUCLEOTIDE SEQUENCE [LARGE SCALE GENOMIC DNA]</scope>
    <source>
        <strain evidence="2 3">BA0156</strain>
    </source>
</reference>
<dbReference type="InterPro" id="IPR034756">
    <property type="entry name" value="T2SSM_b"/>
</dbReference>
<dbReference type="AlphaFoldDB" id="A0A6G8ICD2"/>
<accession>A0A6G8ICD2</accession>
<evidence type="ECO:0000313" key="2">
    <source>
        <dbReference type="EMBL" id="QIM50715.1"/>
    </source>
</evidence>
<evidence type="ECO:0000313" key="3">
    <source>
        <dbReference type="Proteomes" id="UP000503162"/>
    </source>
</evidence>
<keyword evidence="1" id="KW-1133">Transmembrane helix</keyword>
<keyword evidence="1" id="KW-0812">Transmembrane</keyword>
<protein>
    <submittedName>
        <fullName evidence="2">Uncharacterized protein</fullName>
    </submittedName>
</protein>